<dbReference type="RefSeq" id="XP_012897765.1">
    <property type="nucleotide sequence ID" value="XM_013042311.1"/>
</dbReference>
<feature type="region of interest" description="Disordered" evidence="1">
    <location>
        <begin position="113"/>
        <end position="152"/>
    </location>
</feature>
<name>D8M6G4_BLAHO</name>
<organism evidence="2">
    <name type="scientific">Blastocystis hominis</name>
    <dbReference type="NCBI Taxonomy" id="12968"/>
    <lineage>
        <taxon>Eukaryota</taxon>
        <taxon>Sar</taxon>
        <taxon>Stramenopiles</taxon>
        <taxon>Bigyra</taxon>
        <taxon>Opalozoa</taxon>
        <taxon>Opalinata</taxon>
        <taxon>Blastocystidae</taxon>
        <taxon>Blastocystis</taxon>
    </lineage>
</organism>
<gene>
    <name evidence="2" type="ORF">GSBLH_T00003540001</name>
</gene>
<sequence>MPYKSGRIQIPLIHSQLVKLSMDSNDHEKLDNSTQQPSLPLDTEFDGDNMRNAAEVQEEPIPNRDQFVDVKRSVSSNENDSYEDSVDGLCKKPSAKSSSIKEKALPNYMRVTESSMRREQLRIEEDRRRSHLSTPSRRYSTPASPVYDKNNLPRYMRDTASSRQRISVAPSPAPRVAPNRIREVDKNNLPRYMQETASYRSQVAKDPAKRRVDPKQIKEVDLQNKPSYMNETRSYRSKVQPDPPKPRVHPRQIKEVDTANKPRYMQSTQAWENRIKPAPVVVPRTPVPAKSIRPVDSANLPRYMQLTETAKMHTITAATPSKPGTPAGSSRRVSVGRDKESPRFMNATQSYVALCRQREEERKRQEEEEAERMRRRKSLAVRCTEWEQKRKNAEQVAIKRKERVQQEVLEERRKTRGGAQPRFMQDTACSRQLARKWRVC</sequence>
<evidence type="ECO:0000313" key="3">
    <source>
        <dbReference type="Proteomes" id="UP000008312"/>
    </source>
</evidence>
<dbReference type="AlphaFoldDB" id="D8M6G4"/>
<feature type="compositionally biased region" description="Basic and acidic residues" evidence="1">
    <location>
        <begin position="115"/>
        <end position="128"/>
    </location>
</feature>
<dbReference type="InParanoid" id="D8M6G4"/>
<feature type="compositionally biased region" description="Polar residues" evidence="1">
    <location>
        <begin position="132"/>
        <end position="143"/>
    </location>
</feature>
<keyword evidence="3" id="KW-1185">Reference proteome</keyword>
<feature type="region of interest" description="Disordered" evidence="1">
    <location>
        <begin position="225"/>
        <end position="250"/>
    </location>
</feature>
<evidence type="ECO:0000313" key="2">
    <source>
        <dbReference type="EMBL" id="CBK23717.2"/>
    </source>
</evidence>
<dbReference type="Proteomes" id="UP000008312">
    <property type="component" value="Unassembled WGS sequence"/>
</dbReference>
<feature type="region of interest" description="Disordered" evidence="1">
    <location>
        <begin position="24"/>
        <end position="98"/>
    </location>
</feature>
<dbReference type="OrthoDB" id="10626138at2759"/>
<dbReference type="GeneID" id="24920635"/>
<feature type="region of interest" description="Disordered" evidence="1">
    <location>
        <begin position="317"/>
        <end position="339"/>
    </location>
</feature>
<dbReference type="EMBL" id="FN668661">
    <property type="protein sequence ID" value="CBK23717.2"/>
    <property type="molecule type" value="Genomic_DNA"/>
</dbReference>
<proteinExistence type="predicted"/>
<evidence type="ECO:0000256" key="1">
    <source>
        <dbReference type="SAM" id="MobiDB-lite"/>
    </source>
</evidence>
<protein>
    <submittedName>
        <fullName evidence="2">Uncharacterized protein</fullName>
    </submittedName>
</protein>
<reference evidence="2" key="1">
    <citation type="submission" date="2010-02" db="EMBL/GenBank/DDBJ databases">
        <title>Sequencing and annotation of the Blastocystis hominis genome.</title>
        <authorList>
            <person name="Wincker P."/>
        </authorList>
    </citation>
    <scope>NUCLEOTIDE SEQUENCE</scope>
    <source>
        <strain evidence="2">Singapore isolate B</strain>
    </source>
</reference>
<accession>D8M6G4</accession>